<accession>A6NT85</accession>
<protein>
    <submittedName>
        <fullName evidence="1">Uncharacterized protein</fullName>
    </submittedName>
</protein>
<dbReference type="EMBL" id="AAXG02000010">
    <property type="protein sequence ID" value="EDN00648.1"/>
    <property type="molecule type" value="Genomic_DNA"/>
</dbReference>
<reference evidence="1 2" key="1">
    <citation type="submission" date="2007-04" db="EMBL/GenBank/DDBJ databases">
        <authorList>
            <person name="Fulton L."/>
            <person name="Clifton S."/>
            <person name="Fulton B."/>
            <person name="Xu J."/>
            <person name="Minx P."/>
            <person name="Pepin K.H."/>
            <person name="Johnson M."/>
            <person name="Thiruvilangam P."/>
            <person name="Bhonagiri V."/>
            <person name="Nash W.E."/>
            <person name="Mardis E.R."/>
            <person name="Wilson R.K."/>
        </authorList>
    </citation>
    <scope>NUCLEOTIDE SEQUENCE [LARGE SCALE GENOMIC DNA]</scope>
    <source>
        <strain evidence="1 2">ATCC 29799</strain>
    </source>
</reference>
<evidence type="ECO:0000313" key="1">
    <source>
        <dbReference type="EMBL" id="EDN00648.1"/>
    </source>
</evidence>
<comment type="caution">
    <text evidence="1">The sequence shown here is derived from an EMBL/GenBank/DDBJ whole genome shotgun (WGS) entry which is preliminary data.</text>
</comment>
<dbReference type="Proteomes" id="UP000003639">
    <property type="component" value="Unassembled WGS sequence"/>
</dbReference>
<organism evidence="1 2">
    <name type="scientific">Pseudoflavonifractor capillosus ATCC 29799</name>
    <dbReference type="NCBI Taxonomy" id="411467"/>
    <lineage>
        <taxon>Bacteria</taxon>
        <taxon>Bacillati</taxon>
        <taxon>Bacillota</taxon>
        <taxon>Clostridia</taxon>
        <taxon>Eubacteriales</taxon>
        <taxon>Oscillospiraceae</taxon>
        <taxon>Pseudoflavonifractor</taxon>
    </lineage>
</organism>
<dbReference type="STRING" id="411467.BACCAP_01414"/>
<keyword evidence="2" id="KW-1185">Reference proteome</keyword>
<sequence length="54" mass="6500">MTNCGQKRKHSLHYYCKINISARQTLLYIFNKINRYNIIKFINKCLAVLRPDCH</sequence>
<dbReference type="AlphaFoldDB" id="A6NT85"/>
<evidence type="ECO:0000313" key="2">
    <source>
        <dbReference type="Proteomes" id="UP000003639"/>
    </source>
</evidence>
<reference evidence="1 2" key="2">
    <citation type="submission" date="2007-06" db="EMBL/GenBank/DDBJ databases">
        <title>Draft genome sequence of Pseudoflavonifractor capillosus ATCC 29799.</title>
        <authorList>
            <person name="Sudarsanam P."/>
            <person name="Ley R."/>
            <person name="Guruge J."/>
            <person name="Turnbaugh P.J."/>
            <person name="Mahowald M."/>
            <person name="Liep D."/>
            <person name="Gordon J."/>
        </authorList>
    </citation>
    <scope>NUCLEOTIDE SEQUENCE [LARGE SCALE GENOMIC DNA]</scope>
    <source>
        <strain evidence="1 2">ATCC 29799</strain>
    </source>
</reference>
<proteinExistence type="predicted"/>
<gene>
    <name evidence="1" type="ORF">BACCAP_01414</name>
</gene>
<name>A6NT85_9FIRM</name>